<dbReference type="PANTHER" id="PTHR36570:SF3">
    <property type="entry name" value="DISULFIDE BOND FORMATION PROTEIN B"/>
    <property type="match status" value="1"/>
</dbReference>
<dbReference type="GO" id="GO:0005886">
    <property type="term" value="C:plasma membrane"/>
    <property type="evidence" value="ECO:0007669"/>
    <property type="project" value="UniProtKB-SubCell"/>
</dbReference>
<feature type="transmembrane region" description="Helical" evidence="6">
    <location>
        <begin position="42"/>
        <end position="59"/>
    </location>
</feature>
<reference evidence="8" key="1">
    <citation type="submission" date="2016-11" db="EMBL/GenBank/DDBJ databases">
        <authorList>
            <person name="Varghese N."/>
            <person name="Submissions S."/>
        </authorList>
    </citation>
    <scope>NUCLEOTIDE SEQUENCE [LARGE SCALE GENOMIC DNA]</scope>
    <source>
        <strain evidence="8">DSM 28223</strain>
    </source>
</reference>
<evidence type="ECO:0000256" key="2">
    <source>
        <dbReference type="ARBA" id="ARBA00022475"/>
    </source>
</evidence>
<evidence type="ECO:0000256" key="6">
    <source>
        <dbReference type="SAM" id="Phobius"/>
    </source>
</evidence>
<dbReference type="InterPro" id="IPR024199">
    <property type="entry name" value="Uncharacterised_DsbB"/>
</dbReference>
<dbReference type="InterPro" id="IPR050183">
    <property type="entry name" value="DsbB"/>
</dbReference>
<feature type="transmembrane region" description="Helical" evidence="6">
    <location>
        <begin position="134"/>
        <end position="153"/>
    </location>
</feature>
<dbReference type="SUPFAM" id="SSF158442">
    <property type="entry name" value="DsbB-like"/>
    <property type="match status" value="1"/>
</dbReference>
<keyword evidence="5 6" id="KW-0472">Membrane</keyword>
<keyword evidence="4 6" id="KW-1133">Transmembrane helix</keyword>
<dbReference type="PIRSF" id="PIRSF033913">
    <property type="entry name" value="S-S_format_DsbB"/>
    <property type="match status" value="1"/>
</dbReference>
<keyword evidence="3 6" id="KW-0812">Transmembrane</keyword>
<dbReference type="AlphaFoldDB" id="A0A1M5I326"/>
<dbReference type="STRING" id="870908.SAMN04488044_0168"/>
<proteinExistence type="predicted"/>
<evidence type="ECO:0000256" key="3">
    <source>
        <dbReference type="ARBA" id="ARBA00022692"/>
    </source>
</evidence>
<organism evidence="7 8">
    <name type="scientific">Cognatishimia maritima</name>
    <dbReference type="NCBI Taxonomy" id="870908"/>
    <lineage>
        <taxon>Bacteria</taxon>
        <taxon>Pseudomonadati</taxon>
        <taxon>Pseudomonadota</taxon>
        <taxon>Alphaproteobacteria</taxon>
        <taxon>Rhodobacterales</taxon>
        <taxon>Paracoccaceae</taxon>
        <taxon>Cognatishimia</taxon>
    </lineage>
</organism>
<evidence type="ECO:0000313" key="7">
    <source>
        <dbReference type="EMBL" id="SHG22469.1"/>
    </source>
</evidence>
<gene>
    <name evidence="7" type="ORF">SAMN04488044_0168</name>
</gene>
<dbReference type="Proteomes" id="UP000184211">
    <property type="component" value="Unassembled WGS sequence"/>
</dbReference>
<dbReference type="GO" id="GO:0015035">
    <property type="term" value="F:protein-disulfide reductase activity"/>
    <property type="evidence" value="ECO:0007669"/>
    <property type="project" value="InterPro"/>
</dbReference>
<protein>
    <submittedName>
        <fullName evidence="7">Disulfide bond formation protein DsbB</fullName>
    </submittedName>
</protein>
<dbReference type="InterPro" id="IPR003752">
    <property type="entry name" value="DiS_bond_form_DsbB/BdbC"/>
</dbReference>
<dbReference type="InterPro" id="IPR023380">
    <property type="entry name" value="DsbB-like_sf"/>
</dbReference>
<name>A0A1M5I326_9RHOB</name>
<dbReference type="PANTHER" id="PTHR36570">
    <property type="entry name" value="DISULFIDE BOND FORMATION PROTEIN B"/>
    <property type="match status" value="1"/>
</dbReference>
<keyword evidence="2" id="KW-1003">Cell membrane</keyword>
<dbReference type="RefSeq" id="WP_341349509.1">
    <property type="nucleotide sequence ID" value="NZ_FQWM01000001.1"/>
</dbReference>
<dbReference type="Gene3D" id="1.20.1550.10">
    <property type="entry name" value="DsbB-like"/>
    <property type="match status" value="1"/>
</dbReference>
<dbReference type="Pfam" id="PF02600">
    <property type="entry name" value="DsbB"/>
    <property type="match status" value="1"/>
</dbReference>
<evidence type="ECO:0000256" key="1">
    <source>
        <dbReference type="ARBA" id="ARBA00004651"/>
    </source>
</evidence>
<dbReference type="GO" id="GO:0006457">
    <property type="term" value="P:protein folding"/>
    <property type="evidence" value="ECO:0007669"/>
    <property type="project" value="InterPro"/>
</dbReference>
<keyword evidence="8" id="KW-1185">Reference proteome</keyword>
<comment type="subcellular location">
    <subcellularLocation>
        <location evidence="1">Cell membrane</location>
        <topology evidence="1">Multi-pass membrane protein</topology>
    </subcellularLocation>
</comment>
<feature type="transmembrane region" description="Helical" evidence="6">
    <location>
        <begin position="64"/>
        <end position="85"/>
    </location>
</feature>
<evidence type="ECO:0000256" key="4">
    <source>
        <dbReference type="ARBA" id="ARBA00022989"/>
    </source>
</evidence>
<evidence type="ECO:0000256" key="5">
    <source>
        <dbReference type="ARBA" id="ARBA00023136"/>
    </source>
</evidence>
<sequence>MSEMTRQRATLLLTLASLGMILAAWGFQYIGGYAPCKMCYWQRYPHFAAILIGGLALALKARALAWLGVVAMLTTAGIGIFHSGVERKLWEGPTSCTSSSIGGLNTDELFNQIMNAPLVRCDEIPWQMLGFTMANLNALASLAFAAGWLWVALKKD</sequence>
<evidence type="ECO:0000313" key="8">
    <source>
        <dbReference type="Proteomes" id="UP000184211"/>
    </source>
</evidence>
<dbReference type="EMBL" id="FQWM01000001">
    <property type="protein sequence ID" value="SHG22469.1"/>
    <property type="molecule type" value="Genomic_DNA"/>
</dbReference>
<accession>A0A1M5I326</accession>